<organism evidence="1 2">
    <name type="scientific">Candidatus Dojkabacteria bacterium CG_4_10_14_0_2_um_filter_Dojkabacteria_WS6_41_15</name>
    <dbReference type="NCBI Taxonomy" id="2014249"/>
    <lineage>
        <taxon>Bacteria</taxon>
        <taxon>Candidatus Dojkabacteria</taxon>
    </lineage>
</organism>
<accession>A0A2M7W2D4</accession>
<gene>
    <name evidence="1" type="ORF">COX64_01895</name>
</gene>
<dbReference type="InterPro" id="IPR014942">
    <property type="entry name" value="AbiEii"/>
</dbReference>
<sequence length="203" mass="22984">MFTSSLYPKTAQVLTKLSLESNLKGWYLAGGTALALQIGHRKSIDLDFFTTNFPRHSLLLNNLAKHKPTVLQEDEGSLDTMIDTVKVSFLSYNYPTLEKGPKYDGVLLASIIDIACMKLSAISSRGAKKDFYDMYFILKHISLKELFVRFSAKFSSISYNDLHLHKSLVYFTDAETDPEPDLLENVSWEEVKKYFHGQITALG</sequence>
<dbReference type="Pfam" id="PF08843">
    <property type="entry name" value="AbiEii"/>
    <property type="match status" value="1"/>
</dbReference>
<name>A0A2M7W2D4_9BACT</name>
<dbReference type="Proteomes" id="UP000228952">
    <property type="component" value="Unassembled WGS sequence"/>
</dbReference>
<evidence type="ECO:0008006" key="3">
    <source>
        <dbReference type="Google" id="ProtNLM"/>
    </source>
</evidence>
<comment type="caution">
    <text evidence="1">The sequence shown here is derived from an EMBL/GenBank/DDBJ whole genome shotgun (WGS) entry which is preliminary data.</text>
</comment>
<reference evidence="2" key="1">
    <citation type="submission" date="2017-09" db="EMBL/GenBank/DDBJ databases">
        <title>Depth-based differentiation of microbial function through sediment-hosted aquifers and enrichment of novel symbionts in the deep terrestrial subsurface.</title>
        <authorList>
            <person name="Probst A.J."/>
            <person name="Ladd B."/>
            <person name="Jarett J.K."/>
            <person name="Geller-Mcgrath D.E."/>
            <person name="Sieber C.M.K."/>
            <person name="Emerson J.B."/>
            <person name="Anantharaman K."/>
            <person name="Thomas B.C."/>
            <person name="Malmstrom R."/>
            <person name="Stieglmeier M."/>
            <person name="Klingl A."/>
            <person name="Woyke T."/>
            <person name="Ryan C.M."/>
            <person name="Banfield J.F."/>
        </authorList>
    </citation>
    <scope>NUCLEOTIDE SEQUENCE [LARGE SCALE GENOMIC DNA]</scope>
</reference>
<dbReference type="EMBL" id="PFQB01000048">
    <property type="protein sequence ID" value="PJA14518.1"/>
    <property type="molecule type" value="Genomic_DNA"/>
</dbReference>
<dbReference type="AlphaFoldDB" id="A0A2M7W2D4"/>
<proteinExistence type="predicted"/>
<evidence type="ECO:0000313" key="1">
    <source>
        <dbReference type="EMBL" id="PJA14518.1"/>
    </source>
</evidence>
<evidence type="ECO:0000313" key="2">
    <source>
        <dbReference type="Proteomes" id="UP000228952"/>
    </source>
</evidence>
<protein>
    <recommendedName>
        <fullName evidence="3">Nucleotidyl transferase AbiEii/AbiGii toxin family protein</fullName>
    </recommendedName>
</protein>